<comment type="cofactor">
    <cofactor evidence="2 10">
        <name>NAD(+)</name>
        <dbReference type="ChEBI" id="CHEBI:57540"/>
    </cofactor>
</comment>
<dbReference type="Pfam" id="PF01370">
    <property type="entry name" value="Epimerase"/>
    <property type="match status" value="1"/>
</dbReference>
<dbReference type="Gene3D" id="3.40.50.720">
    <property type="entry name" value="NAD(P)-binding Rossmann-like Domain"/>
    <property type="match status" value="1"/>
</dbReference>
<evidence type="ECO:0000313" key="12">
    <source>
        <dbReference type="EMBL" id="HHE55895.1"/>
    </source>
</evidence>
<keyword evidence="7 10" id="KW-0520">NAD</keyword>
<name>A0A7V5H5J1_CALAY</name>
<sequence>MENNKRILVTGGAGYIGSHLVHDLVEAGHEVIVLDNLSLGREENVPPQVKLIVGDVHNHEDLEQAFAQPVDVVFHFAAWKAAGESMLNPSKYAQNNICGTLSLIDACVNHGVENFVFSSSAAVYGDPQYLPVDEKHPTNPVNYYGYTKLAIEENLEWYSKLKGLKYASLRYFNATGYDIKGRVRGKEKNPANLSPVVMETIAGLREKMQVFGNDYPTPDGTGIRDYIHVNDLASAHILAMEYLLKNKQNLAVNLGTGKGHSVLDVIKAAEKVTGKKVNYEIVDRRPGDPPELVASCDLAFKLLGWKAQFSDLETIFKSMMPVYLEEH</sequence>
<keyword evidence="8 10" id="KW-0413">Isomerase</keyword>
<dbReference type="PANTHER" id="PTHR43725">
    <property type="entry name" value="UDP-GLUCOSE 4-EPIMERASE"/>
    <property type="match status" value="1"/>
</dbReference>
<comment type="pathway">
    <text evidence="3 10">Carbohydrate metabolism; galactose metabolism.</text>
</comment>
<evidence type="ECO:0000256" key="3">
    <source>
        <dbReference type="ARBA" id="ARBA00004947"/>
    </source>
</evidence>
<evidence type="ECO:0000256" key="8">
    <source>
        <dbReference type="ARBA" id="ARBA00023235"/>
    </source>
</evidence>
<dbReference type="Gene3D" id="3.90.25.10">
    <property type="entry name" value="UDP-galactose 4-epimerase, domain 1"/>
    <property type="match status" value="1"/>
</dbReference>
<accession>A0A7V5H5J1</accession>
<proteinExistence type="inferred from homology"/>
<dbReference type="EC" id="5.1.3.2" evidence="5 10"/>
<evidence type="ECO:0000256" key="7">
    <source>
        <dbReference type="ARBA" id="ARBA00023027"/>
    </source>
</evidence>
<dbReference type="InterPro" id="IPR005886">
    <property type="entry name" value="UDP_G4E"/>
</dbReference>
<dbReference type="EMBL" id="DRTD01000667">
    <property type="protein sequence ID" value="HHE55895.1"/>
    <property type="molecule type" value="Genomic_DNA"/>
</dbReference>
<feature type="domain" description="NAD-dependent epimerase/dehydratase" evidence="11">
    <location>
        <begin position="7"/>
        <end position="255"/>
    </location>
</feature>
<comment type="subunit">
    <text evidence="10">Homodimer.</text>
</comment>
<dbReference type="PANTHER" id="PTHR43725:SF53">
    <property type="entry name" value="UDP-ARABINOSE 4-EPIMERASE 1"/>
    <property type="match status" value="1"/>
</dbReference>
<comment type="caution">
    <text evidence="12">The sequence shown here is derived from an EMBL/GenBank/DDBJ whole genome shotgun (WGS) entry which is preliminary data.</text>
</comment>
<dbReference type="InterPro" id="IPR001509">
    <property type="entry name" value="Epimerase_deHydtase"/>
</dbReference>
<dbReference type="CDD" id="cd05247">
    <property type="entry name" value="UDP_G4E_1_SDR_e"/>
    <property type="match status" value="1"/>
</dbReference>
<evidence type="ECO:0000256" key="4">
    <source>
        <dbReference type="ARBA" id="ARBA00007637"/>
    </source>
</evidence>
<evidence type="ECO:0000259" key="11">
    <source>
        <dbReference type="Pfam" id="PF01370"/>
    </source>
</evidence>
<keyword evidence="9 10" id="KW-0119">Carbohydrate metabolism</keyword>
<dbReference type="GO" id="GO:0003978">
    <property type="term" value="F:UDP-glucose 4-epimerase activity"/>
    <property type="evidence" value="ECO:0007669"/>
    <property type="project" value="UniProtKB-UniRule"/>
</dbReference>
<dbReference type="AlphaFoldDB" id="A0A7V5H5J1"/>
<dbReference type="GO" id="GO:0033499">
    <property type="term" value="P:galactose catabolic process via UDP-galactose, Leloir pathway"/>
    <property type="evidence" value="ECO:0007669"/>
    <property type="project" value="TreeGrafter"/>
</dbReference>
<dbReference type="SUPFAM" id="SSF51735">
    <property type="entry name" value="NAD(P)-binding Rossmann-fold domains"/>
    <property type="match status" value="1"/>
</dbReference>
<organism evidence="12">
    <name type="scientific">Caldithrix abyssi</name>
    <dbReference type="NCBI Taxonomy" id="187145"/>
    <lineage>
        <taxon>Bacteria</taxon>
        <taxon>Pseudomonadati</taxon>
        <taxon>Calditrichota</taxon>
        <taxon>Calditrichia</taxon>
        <taxon>Calditrichales</taxon>
        <taxon>Calditrichaceae</taxon>
        <taxon>Caldithrix</taxon>
    </lineage>
</organism>
<comment type="similarity">
    <text evidence="4 10">Belongs to the NAD(P)-dependent epimerase/dehydratase family.</text>
</comment>
<comment type="catalytic activity">
    <reaction evidence="1 10">
        <text>UDP-alpha-D-glucose = UDP-alpha-D-galactose</text>
        <dbReference type="Rhea" id="RHEA:22168"/>
        <dbReference type="ChEBI" id="CHEBI:58885"/>
        <dbReference type="ChEBI" id="CHEBI:66914"/>
        <dbReference type="EC" id="5.1.3.2"/>
    </reaction>
</comment>
<evidence type="ECO:0000256" key="1">
    <source>
        <dbReference type="ARBA" id="ARBA00000083"/>
    </source>
</evidence>
<protein>
    <recommendedName>
        <fullName evidence="6 10">UDP-glucose 4-epimerase</fullName>
        <ecNumber evidence="5 10">5.1.3.2</ecNumber>
    </recommendedName>
</protein>
<evidence type="ECO:0000256" key="2">
    <source>
        <dbReference type="ARBA" id="ARBA00001911"/>
    </source>
</evidence>
<dbReference type="InterPro" id="IPR036291">
    <property type="entry name" value="NAD(P)-bd_dom_sf"/>
</dbReference>
<evidence type="ECO:0000256" key="9">
    <source>
        <dbReference type="ARBA" id="ARBA00023277"/>
    </source>
</evidence>
<dbReference type="UniPathway" id="UPA00214"/>
<reference evidence="12" key="1">
    <citation type="journal article" date="2020" name="mSystems">
        <title>Genome- and Community-Level Interaction Insights into Carbon Utilization and Element Cycling Functions of Hydrothermarchaeota in Hydrothermal Sediment.</title>
        <authorList>
            <person name="Zhou Z."/>
            <person name="Liu Y."/>
            <person name="Xu W."/>
            <person name="Pan J."/>
            <person name="Luo Z.H."/>
            <person name="Li M."/>
        </authorList>
    </citation>
    <scope>NUCLEOTIDE SEQUENCE [LARGE SCALE GENOMIC DNA]</scope>
    <source>
        <strain evidence="12">HyVt-76</strain>
    </source>
</reference>
<evidence type="ECO:0000256" key="5">
    <source>
        <dbReference type="ARBA" id="ARBA00013189"/>
    </source>
</evidence>
<evidence type="ECO:0000256" key="10">
    <source>
        <dbReference type="RuleBase" id="RU366046"/>
    </source>
</evidence>
<gene>
    <name evidence="12" type="primary">galE</name>
    <name evidence="12" type="ORF">ENL21_08940</name>
</gene>
<dbReference type="Proteomes" id="UP000886111">
    <property type="component" value="Unassembled WGS sequence"/>
</dbReference>
<dbReference type="NCBIfam" id="TIGR01179">
    <property type="entry name" value="galE"/>
    <property type="match status" value="1"/>
</dbReference>
<evidence type="ECO:0000256" key="6">
    <source>
        <dbReference type="ARBA" id="ARBA00018569"/>
    </source>
</evidence>